<dbReference type="Proteomes" id="UP000005622">
    <property type="component" value="Unassembled WGS sequence"/>
</dbReference>
<dbReference type="InterPro" id="IPR038564">
    <property type="entry name" value="Maf1_sf"/>
</dbReference>
<accession>A0A086IZ34</accession>
<reference evidence="2" key="2">
    <citation type="submission" date="2012-10" db="EMBL/GenBank/DDBJ databases">
        <authorList>
            <consortium name="The Broad Institute Genome Sequencing Platform"/>
            <consortium name="The Broad Institute Genome Sequencing Center for Infectious Disease"/>
            <person name="Cuomo C."/>
            <person name="Troemel E."/>
            <person name="Walker B."/>
            <person name="Young S.K."/>
            <person name="Zeng Q."/>
            <person name="Gargeya S."/>
            <person name="Fitzgerald M."/>
            <person name="Haas B."/>
            <person name="Abouelleil A."/>
            <person name="Alvarado L."/>
            <person name="Arachchi H.M."/>
            <person name="Berlin A.M."/>
            <person name="Chapman S.B."/>
            <person name="Goldberg J."/>
            <person name="Griggs A."/>
            <person name="Gujja S."/>
            <person name="Hansen M."/>
            <person name="Howarth C."/>
            <person name="Imamovic A."/>
            <person name="Larimer J."/>
            <person name="McCowan C."/>
            <person name="Murphy C."/>
            <person name="Neiman D."/>
            <person name="Pearson M."/>
            <person name="Priest M."/>
            <person name="Roberts A."/>
            <person name="Saif S."/>
            <person name="Shea T."/>
            <person name="Sisk P."/>
            <person name="Sykes S."/>
            <person name="Wortman J."/>
            <person name="Nusbaum C."/>
            <person name="Birren B."/>
        </authorList>
    </citation>
    <scope>NUCLEOTIDE SEQUENCE</scope>
    <source>
        <strain evidence="2">ERTm6</strain>
    </source>
</reference>
<name>H8ZCW3_NEMA1</name>
<protein>
    <submittedName>
        <fullName evidence="1">Uncharacterized protein</fullName>
    </submittedName>
</protein>
<dbReference type="OrthoDB" id="277029at2759"/>
<evidence type="ECO:0000313" key="2">
    <source>
        <dbReference type="EMBL" id="KFG25152.1"/>
    </source>
</evidence>
<dbReference type="Proteomes" id="UP000054524">
    <property type="component" value="Unassembled WGS sequence"/>
</dbReference>
<evidence type="ECO:0000313" key="3">
    <source>
        <dbReference type="Proteomes" id="UP000054524"/>
    </source>
</evidence>
<reference evidence="1" key="1">
    <citation type="submission" date="2011-03" db="EMBL/GenBank/DDBJ databases">
        <title>The Genome Sequence of Nematocida sp1 strain ERTm2.</title>
        <authorList>
            <consortium name="The Broad Institute Genome Sequencing Platform"/>
            <consortium name="The Broad Institute Genome Sequencing Center for Infectious Disease"/>
            <person name="Cuomo C."/>
            <person name="Troemel E."/>
            <person name="Young S.K."/>
            <person name="Zeng Q."/>
            <person name="Gargeya S."/>
            <person name="Fitzgerald M."/>
            <person name="Haas B."/>
            <person name="Abouelleil A."/>
            <person name="Alvarado L."/>
            <person name="Arachchi H.M."/>
            <person name="Berlin A."/>
            <person name="Brown A."/>
            <person name="Chapman S.B."/>
            <person name="Chen Z."/>
            <person name="Dunbar C."/>
            <person name="Freedman E."/>
            <person name="Gearin G."/>
            <person name="Gellesch M."/>
            <person name="Goldberg J."/>
            <person name="Griggs A."/>
            <person name="Gujja S."/>
            <person name="Heilman E.R."/>
            <person name="Heiman D."/>
            <person name="Howarth C."/>
            <person name="Larson L."/>
            <person name="Lui A."/>
            <person name="MacDonald P.J.P."/>
            <person name="Mehta T."/>
            <person name="Montmayeur A."/>
            <person name="Murphy C."/>
            <person name="Neiman D."/>
            <person name="Pearson M."/>
            <person name="Priest M."/>
            <person name="Roberts A."/>
            <person name="Saif S."/>
            <person name="Shea T."/>
            <person name="Shenoy N."/>
            <person name="Sisk P."/>
            <person name="Stolte C."/>
            <person name="Sykes S."/>
            <person name="White J."/>
            <person name="Yandava C."/>
            <person name="Wortman J."/>
            <person name="Nusbaum C."/>
            <person name="Birren B."/>
        </authorList>
    </citation>
    <scope>NUCLEOTIDE SEQUENCE</scope>
    <source>
        <strain evidence="1">ERTm2</strain>
    </source>
</reference>
<accession>H8ZCW3</accession>
<gene>
    <name evidence="1" type="ORF">NERG_01110</name>
    <name evidence="2" type="ORF">NESG_02372</name>
</gene>
<sequence>MKYLELESTTTGIAGDIIEIKENAPGLNILFETYSLKMTRQERKTSRSGKYKSLSLMVTAALNLLFVDYDVRITYKDLKIISKEECKADLTNKLFTIGLTKSYQEMAGWVESVFRTIQECAGSDADIIKVETRKGPFAQCHWSECLAVHGRSLKRVVLFVVLYSNHLNSPILL</sequence>
<dbReference type="HOGENOM" id="CLU_1555689_0_0_1"/>
<dbReference type="Gene3D" id="3.40.1000.50">
    <property type="entry name" value="Repressor of RNA polymerase III transcription Maf1"/>
    <property type="match status" value="1"/>
</dbReference>
<dbReference type="EMBL" id="JH604635">
    <property type="protein sequence ID" value="EHY65503.1"/>
    <property type="molecule type" value="Genomic_DNA"/>
</dbReference>
<evidence type="ECO:0000313" key="1">
    <source>
        <dbReference type="EMBL" id="EHY65503.1"/>
    </source>
</evidence>
<dbReference type="EMBL" id="AKIJ01000006">
    <property type="protein sequence ID" value="KFG25152.1"/>
    <property type="molecule type" value="Genomic_DNA"/>
</dbReference>
<proteinExistence type="predicted"/>
<reference evidence="2 3" key="3">
    <citation type="journal article" date="2014" name="Genome Announc.">
        <title>Genome Sequence of the Microsporidian Species Nematocida sp1 Strain ERTm6 (ATCC PRA-372).</title>
        <authorList>
            <person name="Bakowski M.A."/>
            <person name="Priest M."/>
            <person name="Young S."/>
            <person name="Cuomo C.A."/>
            <person name="Troemel E.R."/>
        </authorList>
    </citation>
    <scope>NUCLEOTIDE SEQUENCE [LARGE SCALE GENOMIC DNA]</scope>
    <source>
        <strain evidence="2 3">ERTm6</strain>
    </source>
</reference>
<organism evidence="1">
    <name type="scientific">Nematocida ausubeli (strain ATCC PRA-371 / ERTm2)</name>
    <name type="common">Nematode killer fungus</name>
    <dbReference type="NCBI Taxonomy" id="1913371"/>
    <lineage>
        <taxon>Eukaryota</taxon>
        <taxon>Fungi</taxon>
        <taxon>Fungi incertae sedis</taxon>
        <taxon>Microsporidia</taxon>
        <taxon>Nematocida</taxon>
    </lineage>
</organism>
<dbReference type="AlphaFoldDB" id="H8ZCW3"/>
<keyword evidence="3" id="KW-1185">Reference proteome</keyword>